<proteinExistence type="predicted"/>
<feature type="transmembrane region" description="Helical" evidence="2">
    <location>
        <begin position="319"/>
        <end position="338"/>
    </location>
</feature>
<protein>
    <submittedName>
        <fullName evidence="3">YibE/F family protein</fullName>
    </submittedName>
</protein>
<dbReference type="PANTHER" id="PTHR41771">
    <property type="entry name" value="MEMBRANE PROTEIN-RELATED"/>
    <property type="match status" value="1"/>
</dbReference>
<sequence length="416" mass="44497">MDKRLKKPILWRIFFSAALAGVLIIFLFIANWKNTNAGLSQSGTQSVTYEHATVLQVLSQSLKEDKHTGFRNGVQSLQVRLDSGSLQTEVFTVTNYLTNYGNILLSKGQSFIARVTEPGNGKHEVSIYSYYRAPYIYFLVFLFFAALWAVGGKRGLRSAAGLLLSFVCIVFIYLPLILQGWQPMLVAILISVYITVTNLLLLAGFSQKALAAICGTLAGVGAAAVVALASGALAHVNGFNTSEAETMVQLAGLSKANIGGVLFGGIIIAALGAVIDVAMSMASAMNELRETNPSISASGLFRSGMNIGRDMVGSMANTLILAFAGSSMMELLLIYSNGVPYNEMLNAPWVAIELIESLSGSIAIICMIPLMAFAASRLLLLHVPETPPERRQEGALSAENNAPALKKHAGLSHRST</sequence>
<feature type="transmembrane region" description="Helical" evidence="2">
    <location>
        <begin position="256"/>
        <end position="279"/>
    </location>
</feature>
<feature type="transmembrane region" description="Helical" evidence="2">
    <location>
        <begin position="135"/>
        <end position="152"/>
    </location>
</feature>
<feature type="transmembrane region" description="Helical" evidence="2">
    <location>
        <begin position="210"/>
        <end position="236"/>
    </location>
</feature>
<feature type="region of interest" description="Disordered" evidence="1">
    <location>
        <begin position="390"/>
        <end position="416"/>
    </location>
</feature>
<evidence type="ECO:0000256" key="1">
    <source>
        <dbReference type="SAM" id="MobiDB-lite"/>
    </source>
</evidence>
<name>E6U4E2_ETHHY</name>
<keyword evidence="2" id="KW-0472">Membrane</keyword>
<reference evidence="3 4" key="1">
    <citation type="submission" date="2010-12" db="EMBL/GenBank/DDBJ databases">
        <title>Complete sequence of Ethanoligenens harbinense YUAN-3.</title>
        <authorList>
            <person name="Lucas S."/>
            <person name="Copeland A."/>
            <person name="Lapidus A."/>
            <person name="Cheng J.-F."/>
            <person name="Bruce D."/>
            <person name="Goodwin L."/>
            <person name="Pitluck S."/>
            <person name="Chertkov O."/>
            <person name="Misra M."/>
            <person name="Detter J.C."/>
            <person name="Han C."/>
            <person name="Tapia R."/>
            <person name="Land M."/>
            <person name="Hauser L."/>
            <person name="Jeffries C."/>
            <person name="Kyrpides N."/>
            <person name="Ivanova N."/>
            <person name="Mikhailova N."/>
            <person name="Wang A."/>
            <person name="Mouttaki H."/>
            <person name="He Z."/>
            <person name="Zhou J."/>
            <person name="Hemme C.L."/>
            <person name="Woyke T."/>
        </authorList>
    </citation>
    <scope>NUCLEOTIDE SEQUENCE [LARGE SCALE GENOMIC DNA]</scope>
    <source>
        <strain evidence="4">DSM 18485 / JCM 12961 / CGMCC 1.5033 / YUAN-3</strain>
    </source>
</reference>
<dbReference type="EMBL" id="CP002400">
    <property type="protein sequence ID" value="ADU27749.1"/>
    <property type="molecule type" value="Genomic_DNA"/>
</dbReference>
<keyword evidence="4" id="KW-1185">Reference proteome</keyword>
<dbReference type="RefSeq" id="WP_013486097.1">
    <property type="nucleotide sequence ID" value="NC_014828.1"/>
</dbReference>
<dbReference type="HOGENOM" id="CLU_028166_4_0_9"/>
<evidence type="ECO:0000256" key="2">
    <source>
        <dbReference type="SAM" id="Phobius"/>
    </source>
</evidence>
<dbReference type="InterPro" id="IPR012507">
    <property type="entry name" value="YibE_F"/>
</dbReference>
<accession>E6U4E2</accession>
<dbReference type="AlphaFoldDB" id="E6U4E2"/>
<keyword evidence="2" id="KW-0812">Transmembrane</keyword>
<dbReference type="Pfam" id="PF07907">
    <property type="entry name" value="YibE_F"/>
    <property type="match status" value="1"/>
</dbReference>
<feature type="transmembrane region" description="Helical" evidence="2">
    <location>
        <begin position="358"/>
        <end position="381"/>
    </location>
</feature>
<dbReference type="KEGG" id="eha:Ethha_2234"/>
<dbReference type="STRING" id="663278.Ethha_2234"/>
<dbReference type="PANTHER" id="PTHR41771:SF1">
    <property type="entry name" value="MEMBRANE PROTEIN"/>
    <property type="match status" value="1"/>
</dbReference>
<evidence type="ECO:0000313" key="3">
    <source>
        <dbReference type="EMBL" id="ADU27749.1"/>
    </source>
</evidence>
<feature type="transmembrane region" description="Helical" evidence="2">
    <location>
        <begin position="9"/>
        <end position="30"/>
    </location>
</feature>
<feature type="compositionally biased region" description="Basic residues" evidence="1">
    <location>
        <begin position="405"/>
        <end position="416"/>
    </location>
</feature>
<dbReference type="Proteomes" id="UP000001551">
    <property type="component" value="Chromosome"/>
</dbReference>
<feature type="transmembrane region" description="Helical" evidence="2">
    <location>
        <begin position="184"/>
        <end position="203"/>
    </location>
</feature>
<gene>
    <name evidence="3" type="ordered locus">Ethha_2234</name>
</gene>
<evidence type="ECO:0000313" key="4">
    <source>
        <dbReference type="Proteomes" id="UP000001551"/>
    </source>
</evidence>
<keyword evidence="2" id="KW-1133">Transmembrane helix</keyword>
<organism evidence="3 4">
    <name type="scientific">Ethanoligenens harbinense (strain DSM 18485 / JCM 12961 / CGMCC 1.5033 / YUAN-3)</name>
    <dbReference type="NCBI Taxonomy" id="663278"/>
    <lineage>
        <taxon>Bacteria</taxon>
        <taxon>Bacillati</taxon>
        <taxon>Bacillota</taxon>
        <taxon>Clostridia</taxon>
        <taxon>Eubacteriales</taxon>
        <taxon>Oscillospiraceae</taxon>
        <taxon>Ethanoligenens</taxon>
    </lineage>
</organism>
<feature type="transmembrane region" description="Helical" evidence="2">
    <location>
        <begin position="159"/>
        <end position="178"/>
    </location>
</feature>
<dbReference type="eggNOG" id="COG5438">
    <property type="taxonomic scope" value="Bacteria"/>
</dbReference>